<name>A0A1Y5SH21_9RHOB</name>
<reference evidence="1 2" key="1">
    <citation type="submission" date="2017-03" db="EMBL/GenBank/DDBJ databases">
        <authorList>
            <person name="Afonso C.L."/>
            <person name="Miller P.J."/>
            <person name="Scott M.A."/>
            <person name="Spackman E."/>
            <person name="Goraichik I."/>
            <person name="Dimitrov K.M."/>
            <person name="Suarez D.L."/>
            <person name="Swayne D.E."/>
        </authorList>
    </citation>
    <scope>NUCLEOTIDE SEQUENCE [LARGE SCALE GENOMIC DNA]</scope>
    <source>
        <strain evidence="1 2">CECT 7639</strain>
    </source>
</reference>
<evidence type="ECO:0000313" key="1">
    <source>
        <dbReference type="EMBL" id="SLN40665.1"/>
    </source>
</evidence>
<dbReference type="EMBL" id="FWFO01000001">
    <property type="protein sequence ID" value="SLN40665.1"/>
    <property type="molecule type" value="Genomic_DNA"/>
</dbReference>
<gene>
    <name evidence="1" type="ORF">TRL7639_02098</name>
</gene>
<evidence type="ECO:0000313" key="2">
    <source>
        <dbReference type="Proteomes" id="UP000193077"/>
    </source>
</evidence>
<protein>
    <submittedName>
        <fullName evidence="1">Uncharacterized protein</fullName>
    </submittedName>
</protein>
<accession>A0A1Y5SH21</accession>
<organism evidence="1 2">
    <name type="scientific">Falsiruegeria litorea R37</name>
    <dbReference type="NCBI Taxonomy" id="1200284"/>
    <lineage>
        <taxon>Bacteria</taxon>
        <taxon>Pseudomonadati</taxon>
        <taxon>Pseudomonadota</taxon>
        <taxon>Alphaproteobacteria</taxon>
        <taxon>Rhodobacterales</taxon>
        <taxon>Roseobacteraceae</taxon>
        <taxon>Falsiruegeria</taxon>
    </lineage>
</organism>
<dbReference type="Proteomes" id="UP000193077">
    <property type="component" value="Unassembled WGS sequence"/>
</dbReference>
<sequence>MVDHGRFFADSAVAPSPQFPICARHNAGQTLLFLSITAGEWGIIEYE</sequence>
<proteinExistence type="predicted"/>
<dbReference type="AlphaFoldDB" id="A0A1Y5SH21"/>
<keyword evidence="2" id="KW-1185">Reference proteome</keyword>